<comment type="caution">
    <text evidence="3">The sequence shown here is derived from an EMBL/GenBank/DDBJ whole genome shotgun (WGS) entry which is preliminary data.</text>
</comment>
<feature type="signal peptide" evidence="2">
    <location>
        <begin position="1"/>
        <end position="29"/>
    </location>
</feature>
<dbReference type="InterPro" id="IPR011250">
    <property type="entry name" value="OMP/PagP_B-barrel"/>
</dbReference>
<evidence type="ECO:0008006" key="5">
    <source>
        <dbReference type="Google" id="ProtNLM"/>
    </source>
</evidence>
<dbReference type="InterPro" id="IPR018759">
    <property type="entry name" value="BBP2_2"/>
</dbReference>
<dbReference type="OrthoDB" id="7398962at2"/>
<feature type="chain" id="PRO_5002214828" description="Outer membrane beta-barrel protein" evidence="2">
    <location>
        <begin position="30"/>
        <end position="508"/>
    </location>
</feature>
<sequence>MDYHSTARRLSTWRTAAPVLLAPALFACAVLWPETAALAQSANQPPQTSGLRTLTSSDPFIGQNNLSVIDPDSPNRRQPAPAAVTPDPLTTGATRPLSNPGDAIPEDLDGAAEAAVSSENGAEPTVDGGENARTDDGTAPGIRLGTLTLRPSISQTLNHENKTFSTGSTSRTYTTTAIRGTLTSDWSRHALTITGEGAYQRNLGGSSAGEEPTANIGADLRLDLGDGTQANLKAGYAFSREDTNDPNAISNASVQGGEHVFSAGASVERNVGILKALAALDLSRTVYTDAKGVNGQSISLADRDRYGAGVRGRLGYELSPALVPFLEVTAGLTNYDQTRDNTGYERSSQTYGAKVGAQVDLGEKLRGEAAIGYLRKGYDDDRLAAINALAMDGNIVWSPQRGTDVNLGLRTTIEDFAGGARGGWISRQLTTGLTHQLRSDLVARLTAGLERRSYLTSTIRDETEYTVGAGLTWNINRYLDLTTDISYETTPVTDNSQWRIGAGLTLRR</sequence>
<evidence type="ECO:0000313" key="3">
    <source>
        <dbReference type="EMBL" id="KIQ03241.1"/>
    </source>
</evidence>
<dbReference type="SUPFAM" id="SSF56925">
    <property type="entry name" value="OMPA-like"/>
    <property type="match status" value="1"/>
</dbReference>
<evidence type="ECO:0000313" key="4">
    <source>
        <dbReference type="Proteomes" id="UP000035017"/>
    </source>
</evidence>
<reference evidence="3 4" key="1">
    <citation type="submission" date="2014-12" db="EMBL/GenBank/DDBJ databases">
        <title>16Stimator: statistical estimation of ribosomal gene copy numbers from draft genome assemblies.</title>
        <authorList>
            <person name="Perisin M.A."/>
            <person name="Vetter M."/>
            <person name="Gilbert J.A."/>
            <person name="Bergelson J."/>
        </authorList>
    </citation>
    <scope>NUCLEOTIDE SEQUENCE [LARGE SCALE GENOMIC DNA]</scope>
    <source>
        <strain evidence="3 4">MEJ076</strain>
    </source>
</reference>
<accession>A0A0D0KTR8</accession>
<protein>
    <recommendedName>
        <fullName evidence="5">Outer membrane beta-barrel protein</fullName>
    </recommendedName>
</protein>
<dbReference type="AlphaFoldDB" id="A0A0D0KTR8"/>
<proteinExistence type="predicted"/>
<keyword evidence="2" id="KW-0732">Signal</keyword>
<organism evidence="3 4">
    <name type="scientific">Agrobacterium tumefaciens</name>
    <dbReference type="NCBI Taxonomy" id="358"/>
    <lineage>
        <taxon>Bacteria</taxon>
        <taxon>Pseudomonadati</taxon>
        <taxon>Pseudomonadota</taxon>
        <taxon>Alphaproteobacteria</taxon>
        <taxon>Hyphomicrobiales</taxon>
        <taxon>Rhizobiaceae</taxon>
        <taxon>Rhizobium/Agrobacterium group</taxon>
        <taxon>Agrobacterium</taxon>
        <taxon>Agrobacterium tumefaciens complex</taxon>
    </lineage>
</organism>
<name>A0A0D0KTR8_AGRTU</name>
<feature type="region of interest" description="Disordered" evidence="1">
    <location>
        <begin position="42"/>
        <end position="142"/>
    </location>
</feature>
<gene>
    <name evidence="3" type="ORF">RU07_10680</name>
</gene>
<evidence type="ECO:0000256" key="2">
    <source>
        <dbReference type="SAM" id="SignalP"/>
    </source>
</evidence>
<evidence type="ECO:0000256" key="1">
    <source>
        <dbReference type="SAM" id="MobiDB-lite"/>
    </source>
</evidence>
<dbReference type="EMBL" id="JXQV01000009">
    <property type="protein sequence ID" value="KIQ03241.1"/>
    <property type="molecule type" value="Genomic_DNA"/>
</dbReference>
<dbReference type="Proteomes" id="UP000035017">
    <property type="component" value="Unassembled WGS sequence"/>
</dbReference>
<dbReference type="Pfam" id="PF10082">
    <property type="entry name" value="BBP2_2"/>
    <property type="match status" value="1"/>
</dbReference>
<feature type="compositionally biased region" description="Polar residues" evidence="1">
    <location>
        <begin position="42"/>
        <end position="67"/>
    </location>
</feature>